<evidence type="ECO:0000256" key="1">
    <source>
        <dbReference type="SAM" id="MobiDB-lite"/>
    </source>
</evidence>
<evidence type="ECO:0000313" key="2">
    <source>
        <dbReference type="EMBL" id="KAK7073457.1"/>
    </source>
</evidence>
<dbReference type="Proteomes" id="UP001381693">
    <property type="component" value="Unassembled WGS sequence"/>
</dbReference>
<feature type="region of interest" description="Disordered" evidence="1">
    <location>
        <begin position="57"/>
        <end position="117"/>
    </location>
</feature>
<feature type="compositionally biased region" description="Gly residues" evidence="1">
    <location>
        <begin position="102"/>
        <end position="117"/>
    </location>
</feature>
<comment type="caution">
    <text evidence="2">The sequence shown here is derived from an EMBL/GenBank/DDBJ whole genome shotgun (WGS) entry which is preliminary data.</text>
</comment>
<feature type="compositionally biased region" description="Gly residues" evidence="1">
    <location>
        <begin position="57"/>
        <end position="95"/>
    </location>
</feature>
<gene>
    <name evidence="2" type="ORF">SK128_017754</name>
</gene>
<organism evidence="2 3">
    <name type="scientific">Halocaridina rubra</name>
    <name type="common">Hawaiian red shrimp</name>
    <dbReference type="NCBI Taxonomy" id="373956"/>
    <lineage>
        <taxon>Eukaryota</taxon>
        <taxon>Metazoa</taxon>
        <taxon>Ecdysozoa</taxon>
        <taxon>Arthropoda</taxon>
        <taxon>Crustacea</taxon>
        <taxon>Multicrustacea</taxon>
        <taxon>Malacostraca</taxon>
        <taxon>Eumalacostraca</taxon>
        <taxon>Eucarida</taxon>
        <taxon>Decapoda</taxon>
        <taxon>Pleocyemata</taxon>
        <taxon>Caridea</taxon>
        <taxon>Atyoidea</taxon>
        <taxon>Atyidae</taxon>
        <taxon>Halocaridina</taxon>
    </lineage>
</organism>
<evidence type="ECO:0000313" key="3">
    <source>
        <dbReference type="Proteomes" id="UP001381693"/>
    </source>
</evidence>
<reference evidence="2 3" key="1">
    <citation type="submission" date="2023-11" db="EMBL/GenBank/DDBJ databases">
        <title>Halocaridina rubra genome assembly.</title>
        <authorList>
            <person name="Smith C."/>
        </authorList>
    </citation>
    <scope>NUCLEOTIDE SEQUENCE [LARGE SCALE GENOMIC DNA]</scope>
    <source>
        <strain evidence="2">EP-1</strain>
        <tissue evidence="2">Whole</tissue>
    </source>
</reference>
<proteinExistence type="predicted"/>
<keyword evidence="3" id="KW-1185">Reference proteome</keyword>
<accession>A0AAN8WYV2</accession>
<feature type="non-terminal residue" evidence="2">
    <location>
        <position position="151"/>
    </location>
</feature>
<dbReference type="EMBL" id="JAXCGZ010012798">
    <property type="protein sequence ID" value="KAK7073457.1"/>
    <property type="molecule type" value="Genomic_DNA"/>
</dbReference>
<sequence length="151" mass="14536">MVVAEMAMAEDSKLERLPKYQLLRKTSSDYTKQQPKLQKQHLIDIYGLVGGYGGGGGGHHGGGLRGGGGEHYGGGGGGGRGHHGGGGGHYGGGGGGEKRHGGGGGGGGGGHSGGGGGGGYADGSHKLIGGETSAVAAAKAKFIQLYNQAAA</sequence>
<dbReference type="AlphaFoldDB" id="A0AAN8WYV2"/>
<protein>
    <submittedName>
        <fullName evidence="2">Uncharacterized protein</fullName>
    </submittedName>
</protein>
<name>A0AAN8WYV2_HALRR</name>